<keyword evidence="2" id="KW-0812">Transmembrane</keyword>
<gene>
    <name evidence="3" type="ORF">NPRO_23040</name>
</gene>
<proteinExistence type="predicted"/>
<evidence type="ECO:0000313" key="4">
    <source>
        <dbReference type="Proteomes" id="UP000662873"/>
    </source>
</evidence>
<feature type="transmembrane region" description="Helical" evidence="2">
    <location>
        <begin position="59"/>
        <end position="82"/>
    </location>
</feature>
<evidence type="ECO:0000313" key="3">
    <source>
        <dbReference type="EMBL" id="BBO24709.1"/>
    </source>
</evidence>
<dbReference type="AlphaFoldDB" id="A0A809RB94"/>
<feature type="compositionally biased region" description="Polar residues" evidence="1">
    <location>
        <begin position="149"/>
        <end position="159"/>
    </location>
</feature>
<keyword evidence="2" id="KW-0472">Membrane</keyword>
<sequence>MRLLGINHADRYAGKRKGHGGPNRRMSAAPASKIYVPTSADLTVRVTPARSGLAVVARYMASFVGVVFFTFVLSSLVGQMLLESARSEAVRTAERAKRVEQENLMLRKRVDASRSLVAVQSWAESHGFVMAGAREPASAPVANPLEASATESTPVSSGESGLASAINEL</sequence>
<feature type="region of interest" description="Disordered" evidence="1">
    <location>
        <begin position="146"/>
        <end position="169"/>
    </location>
</feature>
<name>A0A809RB94_9BACT</name>
<protein>
    <submittedName>
        <fullName evidence="3">Uncharacterized protein</fullName>
    </submittedName>
</protein>
<dbReference type="EMBL" id="AP021858">
    <property type="protein sequence ID" value="BBO24709.1"/>
    <property type="molecule type" value="Genomic_DNA"/>
</dbReference>
<dbReference type="KEGG" id="npy:NPRO_23040"/>
<accession>A0A809RB94</accession>
<organism evidence="3 4">
    <name type="scientific">Candidatus Nitrosymbiomonas proteolyticus</name>
    <dbReference type="NCBI Taxonomy" id="2608984"/>
    <lineage>
        <taxon>Bacteria</taxon>
        <taxon>Bacillati</taxon>
        <taxon>Armatimonadota</taxon>
        <taxon>Armatimonadota incertae sedis</taxon>
        <taxon>Candidatus Nitrosymbiomonas</taxon>
    </lineage>
</organism>
<evidence type="ECO:0000256" key="2">
    <source>
        <dbReference type="SAM" id="Phobius"/>
    </source>
</evidence>
<feature type="region of interest" description="Disordered" evidence="1">
    <location>
        <begin position="9"/>
        <end position="29"/>
    </location>
</feature>
<reference evidence="3" key="1">
    <citation type="journal article" name="DNA Res.">
        <title>The physiological potential of anammox bacteria as revealed by their core genome structure.</title>
        <authorList>
            <person name="Okubo T."/>
            <person name="Toyoda A."/>
            <person name="Fukuhara K."/>
            <person name="Uchiyama I."/>
            <person name="Harigaya Y."/>
            <person name="Kuroiwa M."/>
            <person name="Suzuki T."/>
            <person name="Murakami Y."/>
            <person name="Suwa Y."/>
            <person name="Takami H."/>
        </authorList>
    </citation>
    <scope>NUCLEOTIDE SEQUENCE</scope>
    <source>
        <strain evidence="3">317325-2</strain>
    </source>
</reference>
<keyword evidence="2" id="KW-1133">Transmembrane helix</keyword>
<dbReference type="Proteomes" id="UP000662873">
    <property type="component" value="Chromosome"/>
</dbReference>
<evidence type="ECO:0000256" key="1">
    <source>
        <dbReference type="SAM" id="MobiDB-lite"/>
    </source>
</evidence>